<dbReference type="InterPro" id="IPR008662">
    <property type="entry name" value="TOIP1/2"/>
</dbReference>
<evidence type="ECO:0000256" key="5">
    <source>
        <dbReference type="SAM" id="MobiDB-lite"/>
    </source>
</evidence>
<reference evidence="7" key="1">
    <citation type="submission" date="2022-11" db="EMBL/GenBank/DDBJ databases">
        <authorList>
            <person name="Kikuchi T."/>
        </authorList>
    </citation>
    <scope>NUCLEOTIDE SEQUENCE</scope>
    <source>
        <strain evidence="7">PS1010</strain>
    </source>
</reference>
<dbReference type="PANTHER" id="PTHR18843">
    <property type="entry name" value="TORSIN-1A-INTERACTING PROTEIN"/>
    <property type="match status" value="1"/>
</dbReference>
<comment type="caution">
    <text evidence="7">The sequence shown here is derived from an EMBL/GenBank/DDBJ whole genome shotgun (WGS) entry which is preliminary data.</text>
</comment>
<dbReference type="GO" id="GO:0001671">
    <property type="term" value="F:ATPase activator activity"/>
    <property type="evidence" value="ECO:0007669"/>
    <property type="project" value="InterPro"/>
</dbReference>
<dbReference type="GO" id="GO:0016020">
    <property type="term" value="C:membrane"/>
    <property type="evidence" value="ECO:0007669"/>
    <property type="project" value="UniProtKB-SubCell"/>
</dbReference>
<gene>
    <name evidence="7" type="ORF">CAMP_LOCUS3114</name>
</gene>
<protein>
    <submittedName>
        <fullName evidence="7">Uncharacterized protein</fullName>
    </submittedName>
</protein>
<evidence type="ECO:0000256" key="3">
    <source>
        <dbReference type="ARBA" id="ARBA00022989"/>
    </source>
</evidence>
<evidence type="ECO:0000256" key="4">
    <source>
        <dbReference type="ARBA" id="ARBA00023136"/>
    </source>
</evidence>
<keyword evidence="8" id="KW-1185">Reference proteome</keyword>
<feature type="transmembrane region" description="Helical" evidence="6">
    <location>
        <begin position="112"/>
        <end position="131"/>
    </location>
</feature>
<accession>A0A9P1I6J6</accession>
<dbReference type="OrthoDB" id="5877420at2759"/>
<name>A0A9P1I6J6_9PELO</name>
<evidence type="ECO:0000313" key="7">
    <source>
        <dbReference type="EMBL" id="CAI5440477.1"/>
    </source>
</evidence>
<dbReference type="PANTHER" id="PTHR18843:SF7">
    <property type="entry name" value="LAMINA-ASSOCIATED POLYPEPTIDE 1B ISOFORM 1-RELATED"/>
    <property type="match status" value="1"/>
</dbReference>
<evidence type="ECO:0000256" key="6">
    <source>
        <dbReference type="SAM" id="Phobius"/>
    </source>
</evidence>
<evidence type="ECO:0000256" key="1">
    <source>
        <dbReference type="ARBA" id="ARBA00004370"/>
    </source>
</evidence>
<keyword evidence="3 6" id="KW-1133">Transmembrane helix</keyword>
<dbReference type="Gene3D" id="3.40.50.12190">
    <property type="match status" value="1"/>
</dbReference>
<dbReference type="GO" id="GO:0061024">
    <property type="term" value="P:membrane organization"/>
    <property type="evidence" value="ECO:0007669"/>
    <property type="project" value="TreeGrafter"/>
</dbReference>
<feature type="region of interest" description="Disordered" evidence="5">
    <location>
        <begin position="46"/>
        <end position="102"/>
    </location>
</feature>
<sequence length="328" mass="36363">MAGNRRSARLSGIYTQESPDRELFDPIYPDLMKHASVSSTIAPLKIQNDGSVHATTEKASSDEEDFGENSAADTSFSSKSSRSTAVPPRFSPSRQRSLRDPQPVSEDQNLKFIYFTGILVVVLGALLAYKFSLRDGPAGNRGVFEKFERNLKFVTNSTENRVVLRVIGRKTFLDESESPLAIVVSGQQAREFAANFQRIVRESQASAKIATSESQPIEITENMDRAEIHENLLKALTAQKFKSRAVVVNDIDLLKWDAVLAIHAFADHETFPVPKSLLIFTTKDNMSNDGTGCDENVANHLSSKWKTIGANEDNISPIISRISYYICV</sequence>
<feature type="compositionally biased region" description="Low complexity" evidence="5">
    <location>
        <begin position="70"/>
        <end position="85"/>
    </location>
</feature>
<dbReference type="InterPro" id="IPR038599">
    <property type="entry name" value="LAP1C-like_C_sf"/>
</dbReference>
<dbReference type="EMBL" id="CANHGI010000001">
    <property type="protein sequence ID" value="CAI5440477.1"/>
    <property type="molecule type" value="Genomic_DNA"/>
</dbReference>
<evidence type="ECO:0000313" key="8">
    <source>
        <dbReference type="Proteomes" id="UP001152747"/>
    </source>
</evidence>
<dbReference type="Proteomes" id="UP001152747">
    <property type="component" value="Unassembled WGS sequence"/>
</dbReference>
<comment type="subcellular location">
    <subcellularLocation>
        <location evidence="1">Membrane</location>
    </subcellularLocation>
</comment>
<keyword evidence="2 6" id="KW-0812">Transmembrane</keyword>
<keyword evidence="4 6" id="KW-0472">Membrane</keyword>
<organism evidence="7 8">
    <name type="scientific">Caenorhabditis angaria</name>
    <dbReference type="NCBI Taxonomy" id="860376"/>
    <lineage>
        <taxon>Eukaryota</taxon>
        <taxon>Metazoa</taxon>
        <taxon>Ecdysozoa</taxon>
        <taxon>Nematoda</taxon>
        <taxon>Chromadorea</taxon>
        <taxon>Rhabditida</taxon>
        <taxon>Rhabditina</taxon>
        <taxon>Rhabditomorpha</taxon>
        <taxon>Rhabditoidea</taxon>
        <taxon>Rhabditidae</taxon>
        <taxon>Peloderinae</taxon>
        <taxon>Caenorhabditis</taxon>
    </lineage>
</organism>
<evidence type="ECO:0000256" key="2">
    <source>
        <dbReference type="ARBA" id="ARBA00022692"/>
    </source>
</evidence>
<dbReference type="AlphaFoldDB" id="A0A9P1I6J6"/>
<proteinExistence type="predicted"/>